<name>H5TEX4_9ALTE</name>
<comment type="caution">
    <text evidence="2">The sequence shown here is derived from an EMBL/GenBank/DDBJ whole genome shotgun (WGS) entry which is preliminary data.</text>
</comment>
<protein>
    <submittedName>
        <fullName evidence="2">Uncharacterized protein</fullName>
    </submittedName>
</protein>
<accession>H5TEX4</accession>
<reference evidence="2 3" key="2">
    <citation type="journal article" date="2017" name="Antonie Van Leeuwenhoek">
        <title>Rhizobium rhizosphaerae sp. nov., a novel species isolated from rice rhizosphere.</title>
        <authorList>
            <person name="Zhao J.J."/>
            <person name="Zhang J."/>
            <person name="Zhang R.J."/>
            <person name="Zhang C.W."/>
            <person name="Yin H.Q."/>
            <person name="Zhang X.X."/>
        </authorList>
    </citation>
    <scope>NUCLEOTIDE SEQUENCE [LARGE SCALE GENOMIC DNA]</scope>
    <source>
        <strain evidence="2 3">ACAM 611</strain>
    </source>
</reference>
<keyword evidence="1" id="KW-0812">Transmembrane</keyword>
<evidence type="ECO:0000313" key="2">
    <source>
        <dbReference type="EMBL" id="GAB56901.1"/>
    </source>
</evidence>
<proteinExistence type="predicted"/>
<gene>
    <name evidence="2" type="ORF">GPUN_2787</name>
</gene>
<keyword evidence="3" id="KW-1185">Reference proteome</keyword>
<reference evidence="2 3" key="1">
    <citation type="journal article" date="2012" name="J. Bacteriol.">
        <title>Genome sequence of proteorhodopsin-containing sea ice bacterium Glaciecola punicea ACAM 611T.</title>
        <authorList>
            <person name="Qin Q.-L."/>
            <person name="Xie B.-B."/>
            <person name="Shu Y.-L."/>
            <person name="Rong J.-C."/>
            <person name="Zhao D.-L."/>
            <person name="Zhang X.-Y."/>
            <person name="Chen X.-L."/>
            <person name="Zhou B.-C."/>
            <person name="Zhanga Y.-Z."/>
        </authorList>
    </citation>
    <scope>NUCLEOTIDE SEQUENCE [LARGE SCALE GENOMIC DNA]</scope>
    <source>
        <strain evidence="2 3">ACAM 611</strain>
    </source>
</reference>
<keyword evidence="1" id="KW-1133">Transmembrane helix</keyword>
<dbReference type="EMBL" id="BAET01000033">
    <property type="protein sequence ID" value="GAB56901.1"/>
    <property type="molecule type" value="Genomic_DNA"/>
</dbReference>
<sequence length="45" mass="4767">MVIIAHCQVGNYVILTAAVLHAPLAALSALVALRFTQQIILPAIK</sequence>
<dbReference type="AlphaFoldDB" id="H5TEX4"/>
<keyword evidence="1" id="KW-0472">Membrane</keyword>
<evidence type="ECO:0000256" key="1">
    <source>
        <dbReference type="SAM" id="Phobius"/>
    </source>
</evidence>
<evidence type="ECO:0000313" key="3">
    <source>
        <dbReference type="Proteomes" id="UP000053586"/>
    </source>
</evidence>
<organism evidence="2 3">
    <name type="scientific">Glaciecola punicea ACAM 611</name>
    <dbReference type="NCBI Taxonomy" id="1121923"/>
    <lineage>
        <taxon>Bacteria</taxon>
        <taxon>Pseudomonadati</taxon>
        <taxon>Pseudomonadota</taxon>
        <taxon>Gammaproteobacteria</taxon>
        <taxon>Alteromonadales</taxon>
        <taxon>Alteromonadaceae</taxon>
        <taxon>Glaciecola</taxon>
    </lineage>
</organism>
<dbReference type="Proteomes" id="UP000053586">
    <property type="component" value="Unassembled WGS sequence"/>
</dbReference>
<feature type="transmembrane region" description="Helical" evidence="1">
    <location>
        <begin position="12"/>
        <end position="35"/>
    </location>
</feature>